<evidence type="ECO:0000256" key="3">
    <source>
        <dbReference type="ARBA" id="ARBA00024227"/>
    </source>
</evidence>
<dbReference type="RefSeq" id="WP_254164076.1">
    <property type="nucleotide sequence ID" value="NZ_JAHESF010000013.1"/>
</dbReference>
<comment type="catalytic activity">
    <reaction evidence="4">
        <text>biotin + L-lysyl-[protein] + ATP = N(6)-biotinyl-L-lysyl-[protein] + AMP + diphosphate + H(+)</text>
        <dbReference type="Rhea" id="RHEA:11756"/>
        <dbReference type="Rhea" id="RHEA-COMP:9752"/>
        <dbReference type="Rhea" id="RHEA-COMP:10505"/>
        <dbReference type="ChEBI" id="CHEBI:15378"/>
        <dbReference type="ChEBI" id="CHEBI:29969"/>
        <dbReference type="ChEBI" id="CHEBI:30616"/>
        <dbReference type="ChEBI" id="CHEBI:33019"/>
        <dbReference type="ChEBI" id="CHEBI:57586"/>
        <dbReference type="ChEBI" id="CHEBI:83144"/>
        <dbReference type="ChEBI" id="CHEBI:456215"/>
        <dbReference type="EC" id="6.3.4.15"/>
    </reaction>
</comment>
<proteinExistence type="predicted"/>
<dbReference type="InterPro" id="IPR004408">
    <property type="entry name" value="Biotin_CoA_COase_ligase"/>
</dbReference>
<dbReference type="NCBIfam" id="TIGR00121">
    <property type="entry name" value="birA_ligase"/>
    <property type="match status" value="1"/>
</dbReference>
<dbReference type="EMBL" id="JAHESF010000013">
    <property type="protein sequence ID" value="MBT1698176.1"/>
    <property type="molecule type" value="Genomic_DNA"/>
</dbReference>
<evidence type="ECO:0000256" key="2">
    <source>
        <dbReference type="ARBA" id="ARBA00023267"/>
    </source>
</evidence>
<protein>
    <recommendedName>
        <fullName evidence="3">biotin--[biotin carboxyl-carrier protein] ligase</fullName>
        <ecNumber evidence="3">6.3.4.15</ecNumber>
    </recommendedName>
</protein>
<dbReference type="GO" id="GO:0004077">
    <property type="term" value="F:biotin--[biotin carboxyl-carrier protein] ligase activity"/>
    <property type="evidence" value="ECO:0007669"/>
    <property type="project" value="UniProtKB-EC"/>
</dbReference>
<accession>A0AAP2DKR3</accession>
<dbReference type="InterPro" id="IPR003142">
    <property type="entry name" value="BPL_C"/>
</dbReference>
<dbReference type="InterPro" id="IPR004143">
    <property type="entry name" value="BPL_LPL_catalytic"/>
</dbReference>
<keyword evidence="2" id="KW-0092">Biotin</keyword>
<dbReference type="Gene3D" id="2.30.30.100">
    <property type="match status" value="1"/>
</dbReference>
<keyword evidence="1 6" id="KW-0436">Ligase</keyword>
<dbReference type="AlphaFoldDB" id="A0AAP2DKR3"/>
<dbReference type="SUPFAM" id="SSF55681">
    <property type="entry name" value="Class II aaRS and biotin synthetases"/>
    <property type="match status" value="1"/>
</dbReference>
<dbReference type="EC" id="6.3.4.15" evidence="3"/>
<evidence type="ECO:0000256" key="1">
    <source>
        <dbReference type="ARBA" id="ARBA00022598"/>
    </source>
</evidence>
<name>A0AAP2DKR3_9BACT</name>
<dbReference type="PROSITE" id="PS51733">
    <property type="entry name" value="BPL_LPL_CATALYTIC"/>
    <property type="match status" value="1"/>
</dbReference>
<dbReference type="GO" id="GO:0005737">
    <property type="term" value="C:cytoplasm"/>
    <property type="evidence" value="ECO:0007669"/>
    <property type="project" value="TreeGrafter"/>
</dbReference>
<keyword evidence="7" id="KW-1185">Reference proteome</keyword>
<dbReference type="Pfam" id="PF02237">
    <property type="entry name" value="BPL_C"/>
    <property type="match status" value="1"/>
</dbReference>
<evidence type="ECO:0000259" key="5">
    <source>
        <dbReference type="PROSITE" id="PS51733"/>
    </source>
</evidence>
<comment type="caution">
    <text evidence="6">The sequence shown here is derived from an EMBL/GenBank/DDBJ whole genome shotgun (WGS) entry which is preliminary data.</text>
</comment>
<evidence type="ECO:0000313" key="7">
    <source>
        <dbReference type="Proteomes" id="UP001319200"/>
    </source>
</evidence>
<dbReference type="Proteomes" id="UP001319200">
    <property type="component" value="Unassembled WGS sequence"/>
</dbReference>
<dbReference type="PANTHER" id="PTHR12835:SF5">
    <property type="entry name" value="BIOTIN--PROTEIN LIGASE"/>
    <property type="match status" value="1"/>
</dbReference>
<feature type="domain" description="BPL/LPL catalytic" evidence="5">
    <location>
        <begin position="10"/>
        <end position="188"/>
    </location>
</feature>
<gene>
    <name evidence="6" type="ORF">KK083_14890</name>
</gene>
<dbReference type="Pfam" id="PF03099">
    <property type="entry name" value="BPL_LplA_LipB"/>
    <property type="match status" value="1"/>
</dbReference>
<reference evidence="6 7" key="1">
    <citation type="submission" date="2021-05" db="EMBL/GenBank/DDBJ databases">
        <title>A Polyphasic approach of four new species of the genus Ohtaekwangia: Ohtaekwangia histidinii sp. nov., Ohtaekwangia cretensis sp. nov., Ohtaekwangia indiensis sp. nov., Ohtaekwangia reichenbachii sp. nov. from diverse environment.</title>
        <authorList>
            <person name="Octaviana S."/>
        </authorList>
    </citation>
    <scope>NUCLEOTIDE SEQUENCE [LARGE SCALE GENOMIC DNA]</scope>
    <source>
        <strain evidence="6 7">PWU4</strain>
    </source>
</reference>
<organism evidence="6 7">
    <name type="scientific">Chryseosolibacter histidini</name>
    <dbReference type="NCBI Taxonomy" id="2782349"/>
    <lineage>
        <taxon>Bacteria</taxon>
        <taxon>Pseudomonadati</taxon>
        <taxon>Bacteroidota</taxon>
        <taxon>Cytophagia</taxon>
        <taxon>Cytophagales</taxon>
        <taxon>Chryseotaleaceae</taxon>
        <taxon>Chryseosolibacter</taxon>
    </lineage>
</organism>
<dbReference type="PANTHER" id="PTHR12835">
    <property type="entry name" value="BIOTIN PROTEIN LIGASE"/>
    <property type="match status" value="1"/>
</dbReference>
<sequence length="252" mass="28111">MYKIPANTLFLGKQVVFVPECHSTNTLALQLSHKPSTTEGTVVITNHQTAGRGQRGNTWEAAPGMNLTFSTILRPAFLPVEDQFYLTIAVSLALHDYLGTKTGKPIAIKWPNDILVHEKKICGILIENQVQGSRLTTAVAGIGLNVNQQHFDTPTAMSLIQVTQKEDNLEAVLHGLLECLEARYLQLRRQDHDSLKEAYLSRLYARHEQRRFSSPQETFEGSIRGVDESGRLAVETADGLKYFGIKEVSLLR</sequence>
<evidence type="ECO:0000256" key="4">
    <source>
        <dbReference type="ARBA" id="ARBA00047846"/>
    </source>
</evidence>
<dbReference type="Gene3D" id="3.30.930.10">
    <property type="entry name" value="Bira Bifunctional Protein, Domain 2"/>
    <property type="match status" value="1"/>
</dbReference>
<dbReference type="CDD" id="cd16442">
    <property type="entry name" value="BPL"/>
    <property type="match status" value="1"/>
</dbReference>
<dbReference type="InterPro" id="IPR045864">
    <property type="entry name" value="aa-tRNA-synth_II/BPL/LPL"/>
</dbReference>
<evidence type="ECO:0000313" key="6">
    <source>
        <dbReference type="EMBL" id="MBT1698176.1"/>
    </source>
</evidence>